<gene>
    <name evidence="1" type="ORF">CcCBS67573_g07531</name>
</gene>
<dbReference type="AlphaFoldDB" id="A0A507EVD0"/>
<proteinExistence type="predicted"/>
<evidence type="ECO:0000313" key="2">
    <source>
        <dbReference type="Proteomes" id="UP000320333"/>
    </source>
</evidence>
<name>A0A507EVD0_9FUNG</name>
<accession>A0A507EVD0</accession>
<comment type="caution">
    <text evidence="1">The sequence shown here is derived from an EMBL/GenBank/DDBJ whole genome shotgun (WGS) entry which is preliminary data.</text>
</comment>
<protein>
    <submittedName>
        <fullName evidence="1">Uncharacterized protein</fullName>
    </submittedName>
</protein>
<dbReference type="EMBL" id="QEAP01000402">
    <property type="protein sequence ID" value="TPX67310.1"/>
    <property type="molecule type" value="Genomic_DNA"/>
</dbReference>
<evidence type="ECO:0000313" key="1">
    <source>
        <dbReference type="EMBL" id="TPX67310.1"/>
    </source>
</evidence>
<dbReference type="Proteomes" id="UP000320333">
    <property type="component" value="Unassembled WGS sequence"/>
</dbReference>
<keyword evidence="2" id="KW-1185">Reference proteome</keyword>
<reference evidence="1 2" key="1">
    <citation type="journal article" date="2019" name="Sci. Rep.">
        <title>Comparative genomics of chytrid fungi reveal insights into the obligate biotrophic and pathogenic lifestyle of Synchytrium endobioticum.</title>
        <authorList>
            <person name="van de Vossenberg B.T.L.H."/>
            <person name="Warris S."/>
            <person name="Nguyen H.D.T."/>
            <person name="van Gent-Pelzer M.P.E."/>
            <person name="Joly D.L."/>
            <person name="van de Geest H.C."/>
            <person name="Bonants P.J.M."/>
            <person name="Smith D.S."/>
            <person name="Levesque C.A."/>
            <person name="van der Lee T.A.J."/>
        </authorList>
    </citation>
    <scope>NUCLEOTIDE SEQUENCE [LARGE SCALE GENOMIC DNA]</scope>
    <source>
        <strain evidence="1 2">CBS 675.73</strain>
    </source>
</reference>
<sequence length="159" mass="18300">MSTLSKTPEMYSTTRQILTSMPLVGSSYSRLPRVLFSSDLSTKYHQTILVFSFMVFSMHLAAEHVRKTEFKFRKVNSAHRAAILFLFTTRLLLHKVPLLNTLVHWFHTSWRVAVNVENVLTRDEPASSRSSACDRQICDFTRHLSFVFASSEVVRNKSS</sequence>
<organism evidence="1 2">
    <name type="scientific">Chytriomyces confervae</name>
    <dbReference type="NCBI Taxonomy" id="246404"/>
    <lineage>
        <taxon>Eukaryota</taxon>
        <taxon>Fungi</taxon>
        <taxon>Fungi incertae sedis</taxon>
        <taxon>Chytridiomycota</taxon>
        <taxon>Chytridiomycota incertae sedis</taxon>
        <taxon>Chytridiomycetes</taxon>
        <taxon>Chytridiales</taxon>
        <taxon>Chytriomycetaceae</taxon>
        <taxon>Chytriomyces</taxon>
    </lineage>
</organism>